<dbReference type="AlphaFoldDB" id="A0A0J8D8E3"/>
<name>A0A0J8D8E3_CLOCY</name>
<organism evidence="1 2">
    <name type="scientific">Clostridium cylindrosporum DSM 605</name>
    <dbReference type="NCBI Taxonomy" id="1121307"/>
    <lineage>
        <taxon>Bacteria</taxon>
        <taxon>Bacillati</taxon>
        <taxon>Bacillota</taxon>
        <taxon>Clostridia</taxon>
        <taxon>Eubacteriales</taxon>
        <taxon>Clostridiaceae</taxon>
        <taxon>Clostridium</taxon>
    </lineage>
</organism>
<comment type="caution">
    <text evidence="1">The sequence shown here is derived from an EMBL/GenBank/DDBJ whole genome shotgun (WGS) entry which is preliminary data.</text>
</comment>
<evidence type="ECO:0000313" key="1">
    <source>
        <dbReference type="EMBL" id="KMT22325.1"/>
    </source>
</evidence>
<protein>
    <submittedName>
        <fullName evidence="1">Uncharacterized protein</fullName>
    </submittedName>
</protein>
<evidence type="ECO:0000313" key="2">
    <source>
        <dbReference type="Proteomes" id="UP000036756"/>
    </source>
</evidence>
<gene>
    <name evidence="1" type="ORF">CLCY_16c00040</name>
</gene>
<dbReference type="RefSeq" id="WP_048570110.1">
    <property type="nucleotide sequence ID" value="NZ_LFVU01000020.1"/>
</dbReference>
<dbReference type="EMBL" id="LFVU01000020">
    <property type="protein sequence ID" value="KMT22325.1"/>
    <property type="molecule type" value="Genomic_DNA"/>
</dbReference>
<dbReference type="PATRIC" id="fig|1121307.3.peg.314"/>
<keyword evidence="2" id="KW-1185">Reference proteome</keyword>
<sequence length="103" mass="11981">MDNELYNLIHGEYVLIKKQDIIDIVNFYNKQKLLFPYSISICDTGYHIVKNGKGKKPKKYNRQQVEEISKSINDIGIRKTALKYDSSTKLIQAIKKGKYIPND</sequence>
<proteinExistence type="predicted"/>
<accession>A0A0J8D8E3</accession>
<reference evidence="1 2" key="1">
    <citation type="submission" date="2015-06" db="EMBL/GenBank/DDBJ databases">
        <title>Draft genome sequence of the purine-degrading Clostridium cylindrosporum HC-1 (DSM 605).</title>
        <authorList>
            <person name="Poehlein A."/>
            <person name="Schiel-Bengelsdorf B."/>
            <person name="Bengelsdorf F."/>
            <person name="Daniel R."/>
            <person name="Duerre P."/>
        </authorList>
    </citation>
    <scope>NUCLEOTIDE SEQUENCE [LARGE SCALE GENOMIC DNA]</scope>
    <source>
        <strain evidence="1 2">DSM 605</strain>
    </source>
</reference>
<dbReference type="Proteomes" id="UP000036756">
    <property type="component" value="Unassembled WGS sequence"/>
</dbReference>